<dbReference type="PANTHER" id="PTHR13947">
    <property type="entry name" value="GNAT FAMILY N-ACETYLTRANSFERASE"/>
    <property type="match status" value="1"/>
</dbReference>
<gene>
    <name evidence="3" type="ORF">CHH57_10270</name>
</gene>
<dbReference type="PROSITE" id="PS51186">
    <property type="entry name" value="GNAT"/>
    <property type="match status" value="1"/>
</dbReference>
<sequence>MKPTKWYLGEFSNLLFKELSFKSFVKILLFFGSLSHEKKENEIHIDFITVSKEYRGTGIGTELIELVKNSADQSQFVTLYVSKNNNAARKLYERLGFRIVKEGTSIAGRHLHGINQWYFMEWKGIDNNEKEI</sequence>
<dbReference type="AlphaFoldDB" id="A0AA91Z0Y7"/>
<dbReference type="Gene3D" id="3.40.630.30">
    <property type="match status" value="1"/>
</dbReference>
<dbReference type="InterPro" id="IPR050769">
    <property type="entry name" value="NAT_camello-type"/>
</dbReference>
<dbReference type="SUPFAM" id="SSF55729">
    <property type="entry name" value="Acyl-CoA N-acyltransferases (Nat)"/>
    <property type="match status" value="1"/>
</dbReference>
<feature type="domain" description="N-acetyltransferase" evidence="2">
    <location>
        <begin position="1"/>
        <end position="125"/>
    </location>
</feature>
<organism evidence="3 4">
    <name type="scientific">Niallia circulans</name>
    <name type="common">Bacillus circulans</name>
    <dbReference type="NCBI Taxonomy" id="1397"/>
    <lineage>
        <taxon>Bacteria</taxon>
        <taxon>Bacillati</taxon>
        <taxon>Bacillota</taxon>
        <taxon>Bacilli</taxon>
        <taxon>Bacillales</taxon>
        <taxon>Bacillaceae</taxon>
        <taxon>Niallia</taxon>
    </lineage>
</organism>
<name>A0AA91Z0Y7_NIACI</name>
<protein>
    <recommendedName>
        <fullName evidence="2">N-acetyltransferase domain-containing protein</fullName>
    </recommendedName>
</protein>
<comment type="caution">
    <text evidence="3">The sequence shown here is derived from an EMBL/GenBank/DDBJ whole genome shotgun (WGS) entry which is preliminary data.</text>
</comment>
<dbReference type="Proteomes" id="UP000216961">
    <property type="component" value="Unassembled WGS sequence"/>
</dbReference>
<dbReference type="GO" id="GO:0008080">
    <property type="term" value="F:N-acetyltransferase activity"/>
    <property type="evidence" value="ECO:0007669"/>
    <property type="project" value="InterPro"/>
</dbReference>
<dbReference type="EMBL" id="NPBQ01000063">
    <property type="protein sequence ID" value="PAD83303.1"/>
    <property type="molecule type" value="Genomic_DNA"/>
</dbReference>
<accession>A0AA91Z0Y7</accession>
<evidence type="ECO:0000313" key="4">
    <source>
        <dbReference type="Proteomes" id="UP000216961"/>
    </source>
</evidence>
<keyword evidence="1" id="KW-0808">Transferase</keyword>
<evidence type="ECO:0000256" key="1">
    <source>
        <dbReference type="ARBA" id="ARBA00022679"/>
    </source>
</evidence>
<dbReference type="CDD" id="cd04301">
    <property type="entry name" value="NAT_SF"/>
    <property type="match status" value="1"/>
</dbReference>
<dbReference type="InterPro" id="IPR000182">
    <property type="entry name" value="GNAT_dom"/>
</dbReference>
<dbReference type="Pfam" id="PF00583">
    <property type="entry name" value="Acetyltransf_1"/>
    <property type="match status" value="1"/>
</dbReference>
<evidence type="ECO:0000313" key="3">
    <source>
        <dbReference type="EMBL" id="PAD83303.1"/>
    </source>
</evidence>
<dbReference type="InterPro" id="IPR016181">
    <property type="entry name" value="Acyl_CoA_acyltransferase"/>
</dbReference>
<proteinExistence type="predicted"/>
<dbReference type="PANTHER" id="PTHR13947:SF37">
    <property type="entry name" value="LD18367P"/>
    <property type="match status" value="1"/>
</dbReference>
<reference evidence="3 4" key="1">
    <citation type="submission" date="2017-07" db="EMBL/GenBank/DDBJ databases">
        <title>Isolation and whole genome analysis of endospore-forming bacteria from heroin.</title>
        <authorList>
            <person name="Kalinowski J."/>
            <person name="Ahrens B."/>
            <person name="Al-Dilaimi A."/>
            <person name="Winkler A."/>
            <person name="Wibberg D."/>
            <person name="Schleenbecker U."/>
            <person name="Ruckert C."/>
            <person name="Wolfel R."/>
            <person name="Grass G."/>
        </authorList>
    </citation>
    <scope>NUCLEOTIDE SEQUENCE [LARGE SCALE GENOMIC DNA]</scope>
    <source>
        <strain evidence="3 4">7521-2</strain>
    </source>
</reference>
<dbReference type="RefSeq" id="WP_141231345.1">
    <property type="nucleotide sequence ID" value="NZ_CP053315.1"/>
</dbReference>
<evidence type="ECO:0000259" key="2">
    <source>
        <dbReference type="PROSITE" id="PS51186"/>
    </source>
</evidence>